<organism evidence="1 2">
    <name type="scientific">Halovenus salina</name>
    <dbReference type="NCBI Taxonomy" id="1510225"/>
    <lineage>
        <taxon>Archaea</taxon>
        <taxon>Methanobacteriati</taxon>
        <taxon>Methanobacteriota</taxon>
        <taxon>Stenosarchaea group</taxon>
        <taxon>Halobacteria</taxon>
        <taxon>Halobacteriales</taxon>
        <taxon>Haloarculaceae</taxon>
        <taxon>Halovenus</taxon>
    </lineage>
</organism>
<dbReference type="Proteomes" id="UP001596445">
    <property type="component" value="Unassembled WGS sequence"/>
</dbReference>
<dbReference type="GeneID" id="76629284"/>
<proteinExistence type="predicted"/>
<dbReference type="AlphaFoldDB" id="A0ABD5VVV6"/>
<dbReference type="EMBL" id="JBHSZI010000001">
    <property type="protein sequence ID" value="MFC7057421.1"/>
    <property type="molecule type" value="Genomic_DNA"/>
</dbReference>
<dbReference type="RefSeq" id="WP_267163176.1">
    <property type="nucleotide sequence ID" value="NZ_CP112972.1"/>
</dbReference>
<protein>
    <submittedName>
        <fullName evidence="1">Uncharacterized protein</fullName>
    </submittedName>
</protein>
<keyword evidence="2" id="KW-1185">Reference proteome</keyword>
<dbReference type="InterPro" id="IPR055537">
    <property type="entry name" value="DUF7113"/>
</dbReference>
<sequence>MLLVRGSAGGTALTGTIYEEGEEAPQFSGSPDADASYVWVCDEFYEVDSGGSSQVIDGQEKQVAFESPMPRGFESRTQALETAREHVRTQFARLGVEPDAVTTEVIEVEE</sequence>
<comment type="caution">
    <text evidence="1">The sequence shown here is derived from an EMBL/GenBank/DDBJ whole genome shotgun (WGS) entry which is preliminary data.</text>
</comment>
<reference evidence="1 2" key="1">
    <citation type="journal article" date="2019" name="Int. J. Syst. Evol. Microbiol.">
        <title>The Global Catalogue of Microorganisms (GCM) 10K type strain sequencing project: providing services to taxonomists for standard genome sequencing and annotation.</title>
        <authorList>
            <consortium name="The Broad Institute Genomics Platform"/>
            <consortium name="The Broad Institute Genome Sequencing Center for Infectious Disease"/>
            <person name="Wu L."/>
            <person name="Ma J."/>
        </authorList>
    </citation>
    <scope>NUCLEOTIDE SEQUENCE [LARGE SCALE GENOMIC DNA]</scope>
    <source>
        <strain evidence="1 2">JCM 30072</strain>
    </source>
</reference>
<name>A0ABD5VVV6_9EURY</name>
<dbReference type="Pfam" id="PF23425">
    <property type="entry name" value="DUF7113"/>
    <property type="match status" value="1"/>
</dbReference>
<accession>A0ABD5VVV6</accession>
<gene>
    <name evidence="1" type="ORF">ACFQQG_03595</name>
</gene>
<evidence type="ECO:0000313" key="1">
    <source>
        <dbReference type="EMBL" id="MFC7057421.1"/>
    </source>
</evidence>
<evidence type="ECO:0000313" key="2">
    <source>
        <dbReference type="Proteomes" id="UP001596445"/>
    </source>
</evidence>